<organism evidence="1 2">
    <name type="scientific">Pseudobacteriovorax antillogorgiicola</name>
    <dbReference type="NCBI Taxonomy" id="1513793"/>
    <lineage>
        <taxon>Bacteria</taxon>
        <taxon>Pseudomonadati</taxon>
        <taxon>Bdellovibrionota</taxon>
        <taxon>Oligoflexia</taxon>
        <taxon>Oligoflexales</taxon>
        <taxon>Pseudobacteriovoracaceae</taxon>
        <taxon>Pseudobacteriovorax</taxon>
    </lineage>
</organism>
<protein>
    <recommendedName>
        <fullName evidence="3">Molecular chaperone Tir</fullName>
    </recommendedName>
</protein>
<dbReference type="Proteomes" id="UP000192907">
    <property type="component" value="Unassembled WGS sequence"/>
</dbReference>
<accession>A0A1Y6CWK6</accession>
<sequence>MDSYKDLIRGYLAELGVKVLSEGERTLVCQDLSEGINNLILFVDDPILILEQHIANSDKLKPGYEKELLRRNNSLVHGAFVLDNKDRVVWKDTLRLENLDLNELEGSIKALSMSMVEHSQFFLNQRA</sequence>
<reference evidence="2" key="1">
    <citation type="submission" date="2017-04" db="EMBL/GenBank/DDBJ databases">
        <authorList>
            <person name="Varghese N."/>
            <person name="Submissions S."/>
        </authorList>
    </citation>
    <scope>NUCLEOTIDE SEQUENCE [LARGE SCALE GENOMIC DNA]</scope>
    <source>
        <strain evidence="2">RKEM611</strain>
    </source>
</reference>
<gene>
    <name evidence="1" type="ORF">SAMN06296036_1498</name>
</gene>
<evidence type="ECO:0008006" key="3">
    <source>
        <dbReference type="Google" id="ProtNLM"/>
    </source>
</evidence>
<dbReference type="Gene3D" id="3.30.1460.10">
    <property type="match status" value="1"/>
</dbReference>
<dbReference type="RefSeq" id="WP_132326378.1">
    <property type="nucleotide sequence ID" value="NZ_FWZT01000049.1"/>
</dbReference>
<dbReference type="OrthoDB" id="361060at2"/>
<name>A0A1Y6CWK6_9BACT</name>
<dbReference type="InterPro" id="IPR054345">
    <property type="entry name" value="Tir-like"/>
</dbReference>
<dbReference type="EMBL" id="FWZT01000049">
    <property type="protein sequence ID" value="SMF83768.1"/>
    <property type="molecule type" value="Genomic_DNA"/>
</dbReference>
<evidence type="ECO:0000313" key="2">
    <source>
        <dbReference type="Proteomes" id="UP000192907"/>
    </source>
</evidence>
<keyword evidence="2" id="KW-1185">Reference proteome</keyword>
<dbReference type="SUPFAM" id="SSF69635">
    <property type="entry name" value="Type III secretory system chaperone-like"/>
    <property type="match status" value="1"/>
</dbReference>
<dbReference type="Pfam" id="PF22550">
    <property type="entry name" value="CesT_Tir_1"/>
    <property type="match status" value="1"/>
</dbReference>
<evidence type="ECO:0000313" key="1">
    <source>
        <dbReference type="EMBL" id="SMF83768.1"/>
    </source>
</evidence>
<dbReference type="AlphaFoldDB" id="A0A1Y6CWK6"/>
<dbReference type="STRING" id="1513793.SAMN06296036_1498"/>
<proteinExistence type="predicted"/>